<organism evidence="5 6">
    <name type="scientific">Lophiostoma macrostomum CBS 122681</name>
    <dbReference type="NCBI Taxonomy" id="1314788"/>
    <lineage>
        <taxon>Eukaryota</taxon>
        <taxon>Fungi</taxon>
        <taxon>Dikarya</taxon>
        <taxon>Ascomycota</taxon>
        <taxon>Pezizomycotina</taxon>
        <taxon>Dothideomycetes</taxon>
        <taxon>Pleosporomycetidae</taxon>
        <taxon>Pleosporales</taxon>
        <taxon>Lophiostomataceae</taxon>
        <taxon>Lophiostoma</taxon>
    </lineage>
</organism>
<dbReference type="Proteomes" id="UP000799324">
    <property type="component" value="Unassembled WGS sequence"/>
</dbReference>
<dbReference type="EMBL" id="MU004344">
    <property type="protein sequence ID" value="KAF2655822.1"/>
    <property type="molecule type" value="Genomic_DNA"/>
</dbReference>
<evidence type="ECO:0000313" key="5">
    <source>
        <dbReference type="EMBL" id="KAF2655822.1"/>
    </source>
</evidence>
<dbReference type="Pfam" id="PF04082">
    <property type="entry name" value="Fungal_trans"/>
    <property type="match status" value="1"/>
</dbReference>
<dbReference type="InterPro" id="IPR007219">
    <property type="entry name" value="XnlR_reg_dom"/>
</dbReference>
<evidence type="ECO:0000259" key="4">
    <source>
        <dbReference type="PROSITE" id="PS50048"/>
    </source>
</evidence>
<reference evidence="5" key="1">
    <citation type="journal article" date="2020" name="Stud. Mycol.">
        <title>101 Dothideomycetes genomes: a test case for predicting lifestyles and emergence of pathogens.</title>
        <authorList>
            <person name="Haridas S."/>
            <person name="Albert R."/>
            <person name="Binder M."/>
            <person name="Bloem J."/>
            <person name="Labutti K."/>
            <person name="Salamov A."/>
            <person name="Andreopoulos B."/>
            <person name="Baker S."/>
            <person name="Barry K."/>
            <person name="Bills G."/>
            <person name="Bluhm B."/>
            <person name="Cannon C."/>
            <person name="Castanera R."/>
            <person name="Culley D."/>
            <person name="Daum C."/>
            <person name="Ezra D."/>
            <person name="Gonzalez J."/>
            <person name="Henrissat B."/>
            <person name="Kuo A."/>
            <person name="Liang C."/>
            <person name="Lipzen A."/>
            <person name="Lutzoni F."/>
            <person name="Magnuson J."/>
            <person name="Mondo S."/>
            <person name="Nolan M."/>
            <person name="Ohm R."/>
            <person name="Pangilinan J."/>
            <person name="Park H.-J."/>
            <person name="Ramirez L."/>
            <person name="Alfaro M."/>
            <person name="Sun H."/>
            <person name="Tritt A."/>
            <person name="Yoshinaga Y."/>
            <person name="Zwiers L.-H."/>
            <person name="Turgeon B."/>
            <person name="Goodwin S."/>
            <person name="Spatafora J."/>
            <person name="Crous P."/>
            <person name="Grigoriev I."/>
        </authorList>
    </citation>
    <scope>NUCLEOTIDE SEQUENCE</scope>
    <source>
        <strain evidence="5">CBS 122681</strain>
    </source>
</reference>
<dbReference type="PROSITE" id="PS50048">
    <property type="entry name" value="ZN2_CY6_FUNGAL_2"/>
    <property type="match status" value="1"/>
</dbReference>
<dbReference type="Gene3D" id="4.10.240.10">
    <property type="entry name" value="Zn(2)-C6 fungal-type DNA-binding domain"/>
    <property type="match status" value="1"/>
</dbReference>
<protein>
    <recommendedName>
        <fullName evidence="4">Zn(2)-C6 fungal-type domain-containing protein</fullName>
    </recommendedName>
</protein>
<dbReference type="GO" id="GO:0008270">
    <property type="term" value="F:zinc ion binding"/>
    <property type="evidence" value="ECO:0007669"/>
    <property type="project" value="InterPro"/>
</dbReference>
<gene>
    <name evidence="5" type="ORF">K491DRAFT_657751</name>
</gene>
<evidence type="ECO:0000256" key="2">
    <source>
        <dbReference type="ARBA" id="ARBA00023242"/>
    </source>
</evidence>
<dbReference type="InterPro" id="IPR053230">
    <property type="entry name" value="Trans_reg_galc"/>
</dbReference>
<proteinExistence type="predicted"/>
<keyword evidence="1" id="KW-0479">Metal-binding</keyword>
<evidence type="ECO:0000313" key="6">
    <source>
        <dbReference type="Proteomes" id="UP000799324"/>
    </source>
</evidence>
<dbReference type="SUPFAM" id="SSF57701">
    <property type="entry name" value="Zn2/Cys6 DNA-binding domain"/>
    <property type="match status" value="1"/>
</dbReference>
<dbReference type="PROSITE" id="PS00463">
    <property type="entry name" value="ZN2_CY6_FUNGAL_1"/>
    <property type="match status" value="1"/>
</dbReference>
<evidence type="ECO:0000256" key="3">
    <source>
        <dbReference type="SAM" id="MobiDB-lite"/>
    </source>
</evidence>
<accession>A0A6A6T849</accession>
<dbReference type="InterPro" id="IPR036864">
    <property type="entry name" value="Zn2-C6_fun-type_DNA-bd_sf"/>
</dbReference>
<dbReference type="PANTHER" id="PTHR47654:SF5">
    <property type="entry name" value="TRANSCRIPTION FACTOR DOMAIN-CONTAINING PROTEIN"/>
    <property type="match status" value="1"/>
</dbReference>
<dbReference type="PANTHER" id="PTHR47654">
    <property type="entry name" value="ZN(II)2CYS6 TRANSCRIPTION FACTOR (EUROFUNG)-RELATED"/>
    <property type="match status" value="1"/>
</dbReference>
<dbReference type="Pfam" id="PF00172">
    <property type="entry name" value="Zn_clus"/>
    <property type="match status" value="1"/>
</dbReference>
<keyword evidence="6" id="KW-1185">Reference proteome</keyword>
<name>A0A6A6T849_9PLEO</name>
<sequence>MSSGDASMSGSIGKIAIPRLHRTGEIKSSAKQRQRVSRACLGCRTQKVKCSGDVPSCVHCQATGRECLYIMPRRDKLNIVTDRCVEMAILLRTLERDAGPEESRRINELLEAVEGDISKVRESATPSSTTTDIDDQERNSPHGYFDTVGLDLLDEDLSRDEQTRATGFVGMNSEVQWLRSIMYETLPGPTALHDRRRSSSFTFYSDSESVLPDLPVDSNALPDPDIGELLLGCYATTVHDSFPILSKKVLAGFHKFFQAIRAVQPARMTPRWQATLNLVLAVGAKYSHLVQASWRGDEQDHLVYQARGRKLGFDGRIITDHPDVGRIQIASLLSFYYLSIGQINRAWCIMGIGIRMAYALDLHVRNTDPALPSTEKETLVRAWWSLYTLEHLLNVVTGRPSAIVDASCSVPLPSSMPEDVSPQSGEYTSWLRRSSSTVSLSSPLDRMSFAEPSFAQPGGSKFEVHSVSYFRATIQIAVITQSILGALYSAGTAVRSLGDIQQDIFLHDTQLSEWAESLPPGLKFMTEDWEERGQPARSRSERMHLMFLYCSARISLTKPCLNDFRHAVQEQDAPETFVRRMAMNCVSAAKDVADVLPDQPDPRPLYENGPWWSLVHFLMQAASIFLLKLSYLSPGRTENVEVLLYATKLIRCIGVMQDPMARQAYGIAFNTLQTLTDRLGLDAAYSVPLPPPSSVQITQGVRHSVIMADNLIPTSATLAQQGEPLVLIDPALDRMAHDLMDGPDWKIED</sequence>
<dbReference type="SMART" id="SM00906">
    <property type="entry name" value="Fungal_trans"/>
    <property type="match status" value="1"/>
</dbReference>
<dbReference type="OrthoDB" id="5296287at2759"/>
<dbReference type="CDD" id="cd00067">
    <property type="entry name" value="GAL4"/>
    <property type="match status" value="1"/>
</dbReference>
<dbReference type="InterPro" id="IPR001138">
    <property type="entry name" value="Zn2Cys6_DnaBD"/>
</dbReference>
<dbReference type="AlphaFoldDB" id="A0A6A6T849"/>
<keyword evidence="2" id="KW-0539">Nucleus</keyword>
<dbReference type="GO" id="GO:0003677">
    <property type="term" value="F:DNA binding"/>
    <property type="evidence" value="ECO:0007669"/>
    <property type="project" value="InterPro"/>
</dbReference>
<dbReference type="GO" id="GO:0000981">
    <property type="term" value="F:DNA-binding transcription factor activity, RNA polymerase II-specific"/>
    <property type="evidence" value="ECO:0007669"/>
    <property type="project" value="InterPro"/>
</dbReference>
<evidence type="ECO:0000256" key="1">
    <source>
        <dbReference type="ARBA" id="ARBA00022723"/>
    </source>
</evidence>
<dbReference type="SMART" id="SM00066">
    <property type="entry name" value="GAL4"/>
    <property type="match status" value="1"/>
</dbReference>
<feature type="domain" description="Zn(2)-C6 fungal-type" evidence="4">
    <location>
        <begin position="39"/>
        <end position="69"/>
    </location>
</feature>
<feature type="region of interest" description="Disordered" evidence="3">
    <location>
        <begin position="119"/>
        <end position="140"/>
    </location>
</feature>
<dbReference type="CDD" id="cd12148">
    <property type="entry name" value="fungal_TF_MHR"/>
    <property type="match status" value="1"/>
</dbReference>
<dbReference type="GO" id="GO:0006351">
    <property type="term" value="P:DNA-templated transcription"/>
    <property type="evidence" value="ECO:0007669"/>
    <property type="project" value="InterPro"/>
</dbReference>